<protein>
    <submittedName>
        <fullName evidence="7">TPT domain-containing protein</fullName>
    </submittedName>
</protein>
<comment type="caution">
    <text evidence="7">The sequence shown here is derived from an EMBL/GenBank/DDBJ whole genome shotgun (WGS) entry which is preliminary data.</text>
</comment>
<evidence type="ECO:0000313" key="8">
    <source>
        <dbReference type="Proteomes" id="UP000636479"/>
    </source>
</evidence>
<dbReference type="InterPro" id="IPR050186">
    <property type="entry name" value="TPT_transporter"/>
</dbReference>
<evidence type="ECO:0000256" key="2">
    <source>
        <dbReference type="ARBA" id="ARBA00022692"/>
    </source>
</evidence>
<dbReference type="InterPro" id="IPR004853">
    <property type="entry name" value="Sugar_P_trans_dom"/>
</dbReference>
<organism evidence="7 8">
    <name type="scientific">Mycena indigotica</name>
    <dbReference type="NCBI Taxonomy" id="2126181"/>
    <lineage>
        <taxon>Eukaryota</taxon>
        <taxon>Fungi</taxon>
        <taxon>Dikarya</taxon>
        <taxon>Basidiomycota</taxon>
        <taxon>Agaricomycotina</taxon>
        <taxon>Agaricomycetes</taxon>
        <taxon>Agaricomycetidae</taxon>
        <taxon>Agaricales</taxon>
        <taxon>Marasmiineae</taxon>
        <taxon>Mycenaceae</taxon>
        <taxon>Mycena</taxon>
    </lineage>
</organism>
<evidence type="ECO:0000256" key="3">
    <source>
        <dbReference type="ARBA" id="ARBA00022989"/>
    </source>
</evidence>
<evidence type="ECO:0000256" key="1">
    <source>
        <dbReference type="ARBA" id="ARBA00004141"/>
    </source>
</evidence>
<feature type="transmembrane region" description="Helical" evidence="5">
    <location>
        <begin position="76"/>
        <end position="97"/>
    </location>
</feature>
<dbReference type="Proteomes" id="UP000636479">
    <property type="component" value="Unassembled WGS sequence"/>
</dbReference>
<accession>A0A8H6WB15</accession>
<dbReference type="PANTHER" id="PTHR11132">
    <property type="entry name" value="SOLUTE CARRIER FAMILY 35"/>
    <property type="match status" value="1"/>
</dbReference>
<feature type="transmembrane region" description="Helical" evidence="5">
    <location>
        <begin position="45"/>
        <end position="64"/>
    </location>
</feature>
<evidence type="ECO:0000256" key="4">
    <source>
        <dbReference type="ARBA" id="ARBA00023136"/>
    </source>
</evidence>
<name>A0A8H6WB15_9AGAR</name>
<feature type="domain" description="Sugar phosphate transporter" evidence="6">
    <location>
        <begin position="21"/>
        <end position="314"/>
    </location>
</feature>
<keyword evidence="4 5" id="KW-0472">Membrane</keyword>
<comment type="subcellular location">
    <subcellularLocation>
        <location evidence="1">Membrane</location>
        <topology evidence="1">Multi-pass membrane protein</topology>
    </subcellularLocation>
</comment>
<feature type="transmembrane region" description="Helical" evidence="5">
    <location>
        <begin position="193"/>
        <end position="214"/>
    </location>
</feature>
<feature type="transmembrane region" description="Helical" evidence="5">
    <location>
        <begin position="160"/>
        <end position="181"/>
    </location>
</feature>
<dbReference type="Pfam" id="PF03151">
    <property type="entry name" value="TPT"/>
    <property type="match status" value="1"/>
</dbReference>
<evidence type="ECO:0000259" key="6">
    <source>
        <dbReference type="Pfam" id="PF03151"/>
    </source>
</evidence>
<dbReference type="GO" id="GO:0016020">
    <property type="term" value="C:membrane"/>
    <property type="evidence" value="ECO:0007669"/>
    <property type="project" value="UniProtKB-SubCell"/>
</dbReference>
<keyword evidence="8" id="KW-1185">Reference proteome</keyword>
<dbReference type="RefSeq" id="XP_037223186.1">
    <property type="nucleotide sequence ID" value="XM_037360301.1"/>
</dbReference>
<dbReference type="GeneID" id="59342817"/>
<feature type="transmembrane region" description="Helical" evidence="5">
    <location>
        <begin position="243"/>
        <end position="265"/>
    </location>
</feature>
<evidence type="ECO:0000256" key="5">
    <source>
        <dbReference type="SAM" id="Phobius"/>
    </source>
</evidence>
<dbReference type="EMBL" id="JACAZF010000003">
    <property type="protein sequence ID" value="KAF7309736.1"/>
    <property type="molecule type" value="Genomic_DNA"/>
</dbReference>
<keyword evidence="3 5" id="KW-1133">Transmembrane helix</keyword>
<feature type="transmembrane region" description="Helical" evidence="5">
    <location>
        <begin position="135"/>
        <end position="154"/>
    </location>
</feature>
<feature type="transmembrane region" description="Helical" evidence="5">
    <location>
        <begin position="299"/>
        <end position="317"/>
    </location>
</feature>
<feature type="transmembrane region" description="Helical" evidence="5">
    <location>
        <begin position="277"/>
        <end position="293"/>
    </location>
</feature>
<sequence>MTMTMSEPTADPPSRTLVVSVVLFYIVAALAMIVANKWVLNATSAALFLLLVQLLISAFLLWIADLFRLFQDRLTLDIATCKALIPLIALNVTGLSFSNYTLKFVDTSFYQVARGLVLPFTVAASFFLLQTRPSVRILSACALVTAGFFIGVLLDGTPLSLVGIGFGVVSSLITAVATVVIKKSLPLVNDSSILLAWYSNVLSAVVLVPVMFVAGEGPAIFALLRGAPAPGAPEGTPSELPTFLWGSLVTGVVGFAMSVAGPLSIKVTSPISHMISAAVRGVASSFLGLWLFHDLISSGRAASIAVVLGGSIFYTWIKNEETKAAKTTGGYERVPMNEIDLERGSQLEERD</sequence>
<feature type="transmembrane region" description="Helical" evidence="5">
    <location>
        <begin position="16"/>
        <end position="39"/>
    </location>
</feature>
<keyword evidence="2 5" id="KW-0812">Transmembrane</keyword>
<feature type="transmembrane region" description="Helical" evidence="5">
    <location>
        <begin position="109"/>
        <end position="128"/>
    </location>
</feature>
<evidence type="ECO:0000313" key="7">
    <source>
        <dbReference type="EMBL" id="KAF7309736.1"/>
    </source>
</evidence>
<dbReference type="AlphaFoldDB" id="A0A8H6WB15"/>
<dbReference type="OrthoDB" id="5547497at2759"/>
<reference evidence="7" key="1">
    <citation type="submission" date="2020-05" db="EMBL/GenBank/DDBJ databases">
        <title>Mycena genomes resolve the evolution of fungal bioluminescence.</title>
        <authorList>
            <person name="Tsai I.J."/>
        </authorList>
    </citation>
    <scope>NUCLEOTIDE SEQUENCE</scope>
    <source>
        <strain evidence="7">171206Taipei</strain>
    </source>
</reference>
<gene>
    <name evidence="7" type="ORF">MIND_00345400</name>
</gene>
<proteinExistence type="predicted"/>